<evidence type="ECO:0000256" key="1">
    <source>
        <dbReference type="SAM" id="MobiDB-lite"/>
    </source>
</evidence>
<protein>
    <submittedName>
        <fullName evidence="2">Uncharacterized protein</fullName>
    </submittedName>
</protein>
<dbReference type="InterPro" id="IPR044792">
    <property type="entry name" value="TAR1"/>
</dbReference>
<dbReference type="EMBL" id="JAYMYR010000006">
    <property type="protein sequence ID" value="KAK7356657.1"/>
    <property type="molecule type" value="Genomic_DNA"/>
</dbReference>
<dbReference type="Proteomes" id="UP001374584">
    <property type="component" value="Unassembled WGS sequence"/>
</dbReference>
<gene>
    <name evidence="2" type="ORF">VNO80_15932</name>
</gene>
<feature type="region of interest" description="Disordered" evidence="1">
    <location>
        <begin position="41"/>
        <end position="63"/>
    </location>
</feature>
<dbReference type="PANTHER" id="PTHR47188:SF1">
    <property type="entry name" value="PROTEIN TAR1"/>
    <property type="match status" value="1"/>
</dbReference>
<reference evidence="2 3" key="1">
    <citation type="submission" date="2024-01" db="EMBL/GenBank/DDBJ databases">
        <title>The genomes of 5 underutilized Papilionoideae crops provide insights into root nodulation and disease resistanc.</title>
        <authorList>
            <person name="Jiang F."/>
        </authorList>
    </citation>
    <scope>NUCLEOTIDE SEQUENCE [LARGE SCALE GENOMIC DNA]</scope>
    <source>
        <strain evidence="2">JINMINGXINNONG_FW02</strain>
        <tissue evidence="2">Leaves</tissue>
    </source>
</reference>
<dbReference type="AlphaFoldDB" id="A0AAN9R288"/>
<sequence length="178" mass="20032">MVLLVFCPCTQVCTSVLLRSSTRVSSGLALLRHSSPSFGSRQTPWSVFQDGPNGESTGRCPERAHDETSHEARAAIHNCNDDISTSISNSPGLGHHCNPCRSMSRVDQQTDSHRSTSDWDRADHMRDFKILLDLHCMVEVRTEILFARLAATSKSQHRRIKKQHRYECLVATSQLSLW</sequence>
<dbReference type="GO" id="GO:0043457">
    <property type="term" value="P:regulation of cellular respiration"/>
    <property type="evidence" value="ECO:0007669"/>
    <property type="project" value="InterPro"/>
</dbReference>
<name>A0AAN9R288_PHACN</name>
<organism evidence="2 3">
    <name type="scientific">Phaseolus coccineus</name>
    <name type="common">Scarlet runner bean</name>
    <name type="synonym">Phaseolus multiflorus</name>
    <dbReference type="NCBI Taxonomy" id="3886"/>
    <lineage>
        <taxon>Eukaryota</taxon>
        <taxon>Viridiplantae</taxon>
        <taxon>Streptophyta</taxon>
        <taxon>Embryophyta</taxon>
        <taxon>Tracheophyta</taxon>
        <taxon>Spermatophyta</taxon>
        <taxon>Magnoliopsida</taxon>
        <taxon>eudicotyledons</taxon>
        <taxon>Gunneridae</taxon>
        <taxon>Pentapetalae</taxon>
        <taxon>rosids</taxon>
        <taxon>fabids</taxon>
        <taxon>Fabales</taxon>
        <taxon>Fabaceae</taxon>
        <taxon>Papilionoideae</taxon>
        <taxon>50 kb inversion clade</taxon>
        <taxon>NPAAA clade</taxon>
        <taxon>indigoferoid/millettioid clade</taxon>
        <taxon>Phaseoleae</taxon>
        <taxon>Phaseolus</taxon>
    </lineage>
</organism>
<evidence type="ECO:0000313" key="2">
    <source>
        <dbReference type="EMBL" id="KAK7356657.1"/>
    </source>
</evidence>
<dbReference type="PANTHER" id="PTHR47188">
    <property type="entry name" value="PROTEIN TAR1"/>
    <property type="match status" value="1"/>
</dbReference>
<evidence type="ECO:0000313" key="3">
    <source>
        <dbReference type="Proteomes" id="UP001374584"/>
    </source>
</evidence>
<proteinExistence type="predicted"/>
<comment type="caution">
    <text evidence="2">The sequence shown here is derived from an EMBL/GenBank/DDBJ whole genome shotgun (WGS) entry which is preliminary data.</text>
</comment>
<keyword evidence="3" id="KW-1185">Reference proteome</keyword>
<accession>A0AAN9R288</accession>